<evidence type="ECO:0000256" key="1">
    <source>
        <dbReference type="SAM" id="MobiDB-lite"/>
    </source>
</evidence>
<organism evidence="3 4">
    <name type="scientific">Enterocloster hominis</name>
    <name type="common">ex Liu et al. 2021</name>
    <dbReference type="NCBI Taxonomy" id="2763663"/>
    <lineage>
        <taxon>Bacteria</taxon>
        <taxon>Bacillati</taxon>
        <taxon>Bacillota</taxon>
        <taxon>Clostridia</taxon>
        <taxon>Lachnospirales</taxon>
        <taxon>Lachnospiraceae</taxon>
        <taxon>Enterocloster</taxon>
    </lineage>
</organism>
<keyword evidence="2" id="KW-1133">Transmembrane helix</keyword>
<feature type="transmembrane region" description="Helical" evidence="2">
    <location>
        <begin position="89"/>
        <end position="107"/>
    </location>
</feature>
<reference evidence="3 4" key="1">
    <citation type="submission" date="2020-08" db="EMBL/GenBank/DDBJ databases">
        <title>Genome public.</title>
        <authorList>
            <person name="Liu C."/>
            <person name="Sun Q."/>
        </authorList>
    </citation>
    <scope>NUCLEOTIDE SEQUENCE [LARGE SCALE GENOMIC DNA]</scope>
    <source>
        <strain evidence="3 4">BX10</strain>
    </source>
</reference>
<feature type="transmembrane region" description="Helical" evidence="2">
    <location>
        <begin position="157"/>
        <end position="180"/>
    </location>
</feature>
<name>A0ABR7NSF1_9FIRM</name>
<dbReference type="EMBL" id="JACRTJ010000016">
    <property type="protein sequence ID" value="MBC8599060.1"/>
    <property type="molecule type" value="Genomic_DNA"/>
</dbReference>
<comment type="caution">
    <text evidence="3">The sequence shown here is derived from an EMBL/GenBank/DDBJ whole genome shotgun (WGS) entry which is preliminary data.</text>
</comment>
<protein>
    <recommendedName>
        <fullName evidence="5">DUF4129 domain-containing protein</fullName>
    </recommendedName>
</protein>
<evidence type="ECO:0000313" key="3">
    <source>
        <dbReference type="EMBL" id="MBC8599060.1"/>
    </source>
</evidence>
<feature type="region of interest" description="Disordered" evidence="1">
    <location>
        <begin position="248"/>
        <end position="270"/>
    </location>
</feature>
<keyword evidence="2" id="KW-0472">Membrane</keyword>
<feature type="transmembrane region" description="Helical" evidence="2">
    <location>
        <begin position="127"/>
        <end position="150"/>
    </location>
</feature>
<accession>A0ABR7NSF1</accession>
<keyword evidence="4" id="KW-1185">Reference proteome</keyword>
<proteinExistence type="predicted"/>
<evidence type="ECO:0008006" key="5">
    <source>
        <dbReference type="Google" id="ProtNLM"/>
    </source>
</evidence>
<dbReference type="RefSeq" id="WP_262427458.1">
    <property type="nucleotide sequence ID" value="NZ_JACRTJ010000016.1"/>
</dbReference>
<feature type="transmembrane region" description="Helical" evidence="2">
    <location>
        <begin position="28"/>
        <end position="49"/>
    </location>
</feature>
<dbReference type="Proteomes" id="UP000647491">
    <property type="component" value="Unassembled WGS sequence"/>
</dbReference>
<evidence type="ECO:0000256" key="2">
    <source>
        <dbReference type="SAM" id="Phobius"/>
    </source>
</evidence>
<gene>
    <name evidence="3" type="ORF">H8708_07425</name>
</gene>
<feature type="transmembrane region" description="Helical" evidence="2">
    <location>
        <begin position="218"/>
        <end position="240"/>
    </location>
</feature>
<keyword evidence="2" id="KW-0812">Transmembrane</keyword>
<sequence length="363" mass="41004">MDILVFKILTDVCFYMAMFMPLFLSGPLWVRVLLFLALASWCVWLLICWKKRNMEERAHDSLMTEARLLLAAGCIQWLSLGTEVWGRRCVPFFTAFLVLGIFLLRALRLARTGQGRGGFWGRTAGELLAVLAAAGILSSQAVTGGLLYGLKFLYMTLVVPVLELMVRLLAGTLMGISWIFSRLFKDFSYEMPENALDGLMAPEALPGFEGTAASETPAFLKLLGTLAAAAALVLFFWFLYRMLSGRGRETDRRPAGTVRRSQAAPETGKRAGAREYMGDRGVRYYFRKFLKLCVAFQLPADERSASSETVCSDAVRSWGMEEEITAFRDLYRKVRYGEKEETEAFKREAREIYKKVKKKASER</sequence>
<evidence type="ECO:0000313" key="4">
    <source>
        <dbReference type="Proteomes" id="UP000647491"/>
    </source>
</evidence>